<organism evidence="2 3">
    <name type="scientific">Mycena chlorophos</name>
    <name type="common">Agaric fungus</name>
    <name type="synonym">Agaricus chlorophos</name>
    <dbReference type="NCBI Taxonomy" id="658473"/>
    <lineage>
        <taxon>Eukaryota</taxon>
        <taxon>Fungi</taxon>
        <taxon>Dikarya</taxon>
        <taxon>Basidiomycota</taxon>
        <taxon>Agaricomycotina</taxon>
        <taxon>Agaricomycetes</taxon>
        <taxon>Agaricomycetidae</taxon>
        <taxon>Agaricales</taxon>
        <taxon>Marasmiineae</taxon>
        <taxon>Mycenaceae</taxon>
        <taxon>Mycena</taxon>
    </lineage>
</organism>
<keyword evidence="3" id="KW-1185">Reference proteome</keyword>
<name>A0ABQ0LR92_MYCCL</name>
<dbReference type="EMBL" id="DF848176">
    <property type="protein sequence ID" value="GAT53124.1"/>
    <property type="molecule type" value="Genomic_DNA"/>
</dbReference>
<dbReference type="Proteomes" id="UP000815677">
    <property type="component" value="Unassembled WGS sequence"/>
</dbReference>
<accession>A0ABQ0LR92</accession>
<sequence length="198" mass="22227">MRLPLITYVQLGDAEVELELGALEAWMDKQDVLWAVVRVFTHGVCFPRLSRRVRVLIPKQTAASMHVSRNGDAPFHPNGVATYNKVHNTQFRSTCGFPTWVAYHSVHPRLTVDAQHSTAKLATPTPSIFPSRRTNAYRVFRVGAIYMPVNYAKREDTPAGMLRLDPPVDEVVGSGGRQTALPRRGQPSLVWDNRLRPS</sequence>
<reference evidence="2" key="1">
    <citation type="submission" date="2014-09" db="EMBL/GenBank/DDBJ databases">
        <title>Genome sequence of the luminous mushroom Mycena chlorophos for searching fungal bioluminescence genes.</title>
        <authorList>
            <person name="Tanaka Y."/>
            <person name="Kasuga D."/>
            <person name="Oba Y."/>
            <person name="Hase S."/>
            <person name="Sato K."/>
            <person name="Oba Y."/>
            <person name="Sakakibara Y."/>
        </authorList>
    </citation>
    <scope>NUCLEOTIDE SEQUENCE</scope>
</reference>
<gene>
    <name evidence="2" type="ORF">MCHLO_10117</name>
</gene>
<proteinExistence type="predicted"/>
<evidence type="ECO:0000313" key="2">
    <source>
        <dbReference type="EMBL" id="GAT53124.1"/>
    </source>
</evidence>
<evidence type="ECO:0000313" key="3">
    <source>
        <dbReference type="Proteomes" id="UP000815677"/>
    </source>
</evidence>
<protein>
    <submittedName>
        <fullName evidence="2">Uncharacterized protein</fullName>
    </submittedName>
</protein>
<evidence type="ECO:0000256" key="1">
    <source>
        <dbReference type="SAM" id="MobiDB-lite"/>
    </source>
</evidence>
<feature type="region of interest" description="Disordered" evidence="1">
    <location>
        <begin position="165"/>
        <end position="198"/>
    </location>
</feature>